<feature type="compositionally biased region" description="Polar residues" evidence="7">
    <location>
        <begin position="604"/>
        <end position="614"/>
    </location>
</feature>
<feature type="transmembrane region" description="Helical" evidence="8">
    <location>
        <begin position="85"/>
        <end position="105"/>
    </location>
</feature>
<dbReference type="GO" id="GO:0016020">
    <property type="term" value="C:membrane"/>
    <property type="evidence" value="ECO:0007669"/>
    <property type="project" value="UniProtKB-SubCell"/>
</dbReference>
<dbReference type="STRING" id="61395.A0A1Y1WM45"/>
<dbReference type="EMBL" id="MCFD01000001">
    <property type="protein sequence ID" value="ORX74164.1"/>
    <property type="molecule type" value="Genomic_DNA"/>
</dbReference>
<dbReference type="GeneID" id="63806249"/>
<feature type="compositionally biased region" description="Acidic residues" evidence="7">
    <location>
        <begin position="630"/>
        <end position="642"/>
    </location>
</feature>
<feature type="transmembrane region" description="Helical" evidence="8">
    <location>
        <begin position="383"/>
        <end position="408"/>
    </location>
</feature>
<dbReference type="Proteomes" id="UP000193922">
    <property type="component" value="Unassembled WGS sequence"/>
</dbReference>
<reference evidence="9 10" key="1">
    <citation type="submission" date="2016-07" db="EMBL/GenBank/DDBJ databases">
        <title>Pervasive Adenine N6-methylation of Active Genes in Fungi.</title>
        <authorList>
            <consortium name="DOE Joint Genome Institute"/>
            <person name="Mondo S.J."/>
            <person name="Dannebaum R.O."/>
            <person name="Kuo R.C."/>
            <person name="Labutti K."/>
            <person name="Haridas S."/>
            <person name="Kuo A."/>
            <person name="Salamov A."/>
            <person name="Ahrendt S.R."/>
            <person name="Lipzen A."/>
            <person name="Sullivan W."/>
            <person name="Andreopoulos W.B."/>
            <person name="Clum A."/>
            <person name="Lindquist E."/>
            <person name="Daum C."/>
            <person name="Ramamoorthy G.K."/>
            <person name="Gryganskyi A."/>
            <person name="Culley D."/>
            <person name="Magnuson J.K."/>
            <person name="James T.Y."/>
            <person name="O'Malley M.A."/>
            <person name="Stajich J.E."/>
            <person name="Spatafora J.W."/>
            <person name="Visel A."/>
            <person name="Grigoriev I.V."/>
        </authorList>
    </citation>
    <scope>NUCLEOTIDE SEQUENCE [LARGE SCALE GENOMIC DNA]</scope>
    <source>
        <strain evidence="9 10">ATCC 12442</strain>
    </source>
</reference>
<keyword evidence="3 8" id="KW-0812">Transmembrane</keyword>
<keyword evidence="6" id="KW-0175">Coiled coil</keyword>
<evidence type="ECO:0000256" key="8">
    <source>
        <dbReference type="SAM" id="Phobius"/>
    </source>
</evidence>
<evidence type="ECO:0000256" key="1">
    <source>
        <dbReference type="ARBA" id="ARBA00004141"/>
    </source>
</evidence>
<keyword evidence="4 8" id="KW-1133">Transmembrane helix</keyword>
<feature type="transmembrane region" description="Helical" evidence="8">
    <location>
        <begin position="126"/>
        <end position="148"/>
    </location>
</feature>
<feature type="transmembrane region" description="Helical" evidence="8">
    <location>
        <begin position="154"/>
        <end position="179"/>
    </location>
</feature>
<evidence type="ECO:0000256" key="2">
    <source>
        <dbReference type="ARBA" id="ARBA00010487"/>
    </source>
</evidence>
<dbReference type="OrthoDB" id="203099at2759"/>
<keyword evidence="5 8" id="KW-0472">Membrane</keyword>
<protein>
    <submittedName>
        <fullName evidence="9">LMBR1-domain-containing protein</fullName>
    </submittedName>
</protein>
<dbReference type="PANTHER" id="PTHR21355">
    <property type="entry name" value="G-PROTEIN COUPLED RECEPTOR-ASSOCIATED PROTEIN LMBRD2"/>
    <property type="match status" value="1"/>
</dbReference>
<proteinExistence type="inferred from homology"/>
<dbReference type="RefSeq" id="XP_040747375.1">
    <property type="nucleotide sequence ID" value="XM_040889601.1"/>
</dbReference>
<feature type="transmembrane region" description="Helical" evidence="8">
    <location>
        <begin position="342"/>
        <end position="363"/>
    </location>
</feature>
<comment type="caution">
    <text evidence="9">The sequence shown here is derived from an EMBL/GenBank/DDBJ whole genome shotgun (WGS) entry which is preliminary data.</text>
</comment>
<evidence type="ECO:0000256" key="3">
    <source>
        <dbReference type="ARBA" id="ARBA00022692"/>
    </source>
</evidence>
<feature type="region of interest" description="Disordered" evidence="7">
    <location>
        <begin position="781"/>
        <end position="851"/>
    </location>
</feature>
<evidence type="ECO:0000313" key="10">
    <source>
        <dbReference type="Proteomes" id="UP000193922"/>
    </source>
</evidence>
<feature type="compositionally biased region" description="Polar residues" evidence="7">
    <location>
        <begin position="784"/>
        <end position="806"/>
    </location>
</feature>
<name>A0A1Y1WM45_9FUNG</name>
<dbReference type="Pfam" id="PF04791">
    <property type="entry name" value="LMBR1"/>
    <property type="match status" value="1"/>
</dbReference>
<evidence type="ECO:0000256" key="5">
    <source>
        <dbReference type="ARBA" id="ARBA00023136"/>
    </source>
</evidence>
<comment type="similarity">
    <text evidence="2">Belongs to the LIMR family.</text>
</comment>
<gene>
    <name evidence="9" type="ORF">DL89DRAFT_280633</name>
</gene>
<evidence type="ECO:0000256" key="7">
    <source>
        <dbReference type="SAM" id="MobiDB-lite"/>
    </source>
</evidence>
<feature type="compositionally biased region" description="Polar residues" evidence="7">
    <location>
        <begin position="646"/>
        <end position="658"/>
    </location>
</feature>
<evidence type="ECO:0000256" key="4">
    <source>
        <dbReference type="ARBA" id="ARBA00022989"/>
    </source>
</evidence>
<feature type="region of interest" description="Disordered" evidence="7">
    <location>
        <begin position="603"/>
        <end position="688"/>
    </location>
</feature>
<accession>A0A1Y1WM45</accession>
<comment type="subcellular location">
    <subcellularLocation>
        <location evidence="1">Membrane</location>
        <topology evidence="1">Multi-pass membrane protein</topology>
    </subcellularLocation>
</comment>
<dbReference type="InterPro" id="IPR006876">
    <property type="entry name" value="LMBR1-like_membr_prot"/>
</dbReference>
<keyword evidence="10" id="KW-1185">Reference proteome</keyword>
<feature type="compositionally biased region" description="Low complexity" evidence="7">
    <location>
        <begin position="807"/>
        <end position="817"/>
    </location>
</feature>
<sequence length="851" mass="95788">MLWPLLLCGLASLAVILRLLHLYGDRKRCAWYVQVAAVTSWYLPFTIVFILPFDFSSTLYRGCSANCDEPMGYISDRLTRQMWWVLYWTMYLLTWLVIPLIMSYVDSGAFTFRDRLRESAWSNLQFYGVSGLIGLVVIGYIAVTRQFFGADLMAFLMAAANFWGLALVILFMGFGLVSIPRRLWHRGDMKRELQKIERRAMAYKDKAYDAELELADIVNEVNMVARRINQADDLRPCVETILKKCPRLGERAPQASVARVPEAITEAYLAQLHNRVKQAVLRDERDRWRWRSSAKRAFFLQDALASRVNPNRQIESNLRPWNEWSPLYRSLMWWWYIIFRPLVFRALSLSAAVLSISVLWSEVTFNVTTPHLSIVHHVLRSLGLTYFAIEITSIVLIAYMSLCAYSSVMQLRIFNVYSLEAHHHTNERSLLFCGAYLCRLMFPLCYNFLTMAGGLDETEFAQFMGRIDLVPVLGEQSNRAIPVLIMIPATLAFFNVHGRVVEYFSISRIASPGVRTGNDDEEAEVGPLALPYEEGRALILEARRTAERREGNSHSVLRRYSPTSDIHVSNFRGHISSASATADVPLENGVRDPREWHLGRPSLEQLTDDGSQSPFLPDTFLHGARTSGSNEDDTDDNGDVSDSEGSGRSQPPNATQKPTGLAARFGRWLPGSGSIPPRRIANGGRAARVPASRLRNTARFNYASDDALTALRSPSPDLPGVVQRHQQYGAVGAQRSHYRQGSDSLPSLHPLVLTRGEGARGRGASYTSLSSAVSNHNAAALSPIRQTNGTRSHIQRPVSRSRNMVHSPSSPRNPSNPWIDPSDSASSRQLRRHALSDAPPQPSQHSQRRRT</sequence>
<dbReference type="PANTHER" id="PTHR21355:SF0">
    <property type="entry name" value="G-PROTEIN COUPLED RECEPTOR-ASSOCIATED PROTEIN LMBRD2"/>
    <property type="match status" value="1"/>
</dbReference>
<feature type="transmembrane region" description="Helical" evidence="8">
    <location>
        <begin position="31"/>
        <end position="51"/>
    </location>
</feature>
<dbReference type="AlphaFoldDB" id="A0A1Y1WM45"/>
<organism evidence="9 10">
    <name type="scientific">Linderina pennispora</name>
    <dbReference type="NCBI Taxonomy" id="61395"/>
    <lineage>
        <taxon>Eukaryota</taxon>
        <taxon>Fungi</taxon>
        <taxon>Fungi incertae sedis</taxon>
        <taxon>Zoopagomycota</taxon>
        <taxon>Kickxellomycotina</taxon>
        <taxon>Kickxellomycetes</taxon>
        <taxon>Kickxellales</taxon>
        <taxon>Kickxellaceae</taxon>
        <taxon>Linderina</taxon>
    </lineage>
</organism>
<evidence type="ECO:0000313" key="9">
    <source>
        <dbReference type="EMBL" id="ORX74164.1"/>
    </source>
</evidence>
<feature type="coiled-coil region" evidence="6">
    <location>
        <begin position="186"/>
        <end position="213"/>
    </location>
</feature>
<evidence type="ECO:0000256" key="6">
    <source>
        <dbReference type="SAM" id="Coils"/>
    </source>
</evidence>
<feature type="transmembrane region" description="Helical" evidence="8">
    <location>
        <begin position="429"/>
        <end position="449"/>
    </location>
</feature>
<feature type="transmembrane region" description="Helical" evidence="8">
    <location>
        <begin position="6"/>
        <end position="24"/>
    </location>
</feature>
<dbReference type="InterPro" id="IPR051584">
    <property type="entry name" value="GPCR-associated_LMBR1"/>
</dbReference>